<feature type="transmembrane region" description="Helical" evidence="1">
    <location>
        <begin position="217"/>
        <end position="235"/>
    </location>
</feature>
<dbReference type="Proteomes" id="UP001549366">
    <property type="component" value="Unassembled WGS sequence"/>
</dbReference>
<keyword evidence="1" id="KW-1133">Transmembrane helix</keyword>
<dbReference type="EMBL" id="JBEWTB010000002">
    <property type="protein sequence ID" value="MET4759284.1"/>
    <property type="molecule type" value="Genomic_DNA"/>
</dbReference>
<feature type="signal peptide" evidence="2">
    <location>
        <begin position="1"/>
        <end position="24"/>
    </location>
</feature>
<keyword evidence="4" id="KW-1185">Reference proteome</keyword>
<protein>
    <submittedName>
        <fullName evidence="3">Uncharacterized protein</fullName>
    </submittedName>
</protein>
<accession>A0ABV2SQ92</accession>
<comment type="caution">
    <text evidence="3">The sequence shown here is derived from an EMBL/GenBank/DDBJ whole genome shotgun (WGS) entry which is preliminary data.</text>
</comment>
<gene>
    <name evidence="3" type="ORF">V5J35_004476</name>
</gene>
<name>A0ABV2SQ92_9GAMM</name>
<sequence>MLIRSGLISGIFLCFLSYSSVALAKNDDVSREVDPTSTEESIRQILNEDPDCPDRSPDPLVALFEPEAEPSQTRYGSTEDTAVNRRLPGNYLLSLNTDSGDTVDTRITVIAPVPALEIRARECIAHPNEPCNCMSRLNSILATARQPSPNSQGSFPASFADNSNYDGPHQSVRIRDEDIPYLRGLFRTFDSIHPLLPRVSYTCNPDCSTRTVRRTILGAYGAGCGGLCVFGVLTGTSLMKKVLAVKVVSILGLTLSIPLALGGLPILAIYDNRRPLPWIATIRMPRFVLLSTKDKIQRRFNRVMEQLARERDARLISVHSINPEWFEDGAVEASGQQFEDDMDDESEPDIVLRVQVLLPASIESQEGAFEYLGLLRETIDSVTVTLERKRQRR</sequence>
<proteinExistence type="predicted"/>
<evidence type="ECO:0000256" key="2">
    <source>
        <dbReference type="SAM" id="SignalP"/>
    </source>
</evidence>
<evidence type="ECO:0000313" key="3">
    <source>
        <dbReference type="EMBL" id="MET4759284.1"/>
    </source>
</evidence>
<keyword evidence="1" id="KW-0472">Membrane</keyword>
<keyword evidence="1" id="KW-0812">Transmembrane</keyword>
<keyword evidence="2" id="KW-0732">Signal</keyword>
<evidence type="ECO:0000256" key="1">
    <source>
        <dbReference type="SAM" id="Phobius"/>
    </source>
</evidence>
<reference evidence="3 4" key="1">
    <citation type="submission" date="2024-06" db="EMBL/GenBank/DDBJ databases">
        <title>Genomic Encyclopedia of Type Strains, Phase V (KMG-V): Genome sequencing to study the core and pangenomes of soil and plant-associated prokaryotes.</title>
        <authorList>
            <person name="Whitman W."/>
        </authorList>
    </citation>
    <scope>NUCLEOTIDE SEQUENCE [LARGE SCALE GENOMIC DNA]</scope>
    <source>
        <strain evidence="3 4">NE40</strain>
    </source>
</reference>
<feature type="transmembrane region" description="Helical" evidence="1">
    <location>
        <begin position="247"/>
        <end position="270"/>
    </location>
</feature>
<organism evidence="3 4">
    <name type="scientific">Endozoicomonas lisbonensis</name>
    <dbReference type="NCBI Taxonomy" id="3120522"/>
    <lineage>
        <taxon>Bacteria</taxon>
        <taxon>Pseudomonadati</taxon>
        <taxon>Pseudomonadota</taxon>
        <taxon>Gammaproteobacteria</taxon>
        <taxon>Oceanospirillales</taxon>
        <taxon>Endozoicomonadaceae</taxon>
        <taxon>Endozoicomonas</taxon>
    </lineage>
</organism>
<feature type="chain" id="PRO_5045532433" evidence="2">
    <location>
        <begin position="25"/>
        <end position="393"/>
    </location>
</feature>
<evidence type="ECO:0000313" key="4">
    <source>
        <dbReference type="Proteomes" id="UP001549366"/>
    </source>
</evidence>